<feature type="compositionally biased region" description="Basic and acidic residues" evidence="1">
    <location>
        <begin position="217"/>
        <end position="228"/>
    </location>
</feature>
<protein>
    <submittedName>
        <fullName evidence="2">Uncharacterized protein</fullName>
    </submittedName>
</protein>
<organism evidence="2 3">
    <name type="scientific">Vigna unguiculata</name>
    <name type="common">Cowpea</name>
    <dbReference type="NCBI Taxonomy" id="3917"/>
    <lineage>
        <taxon>Eukaryota</taxon>
        <taxon>Viridiplantae</taxon>
        <taxon>Streptophyta</taxon>
        <taxon>Embryophyta</taxon>
        <taxon>Tracheophyta</taxon>
        <taxon>Spermatophyta</taxon>
        <taxon>Magnoliopsida</taxon>
        <taxon>eudicotyledons</taxon>
        <taxon>Gunneridae</taxon>
        <taxon>Pentapetalae</taxon>
        <taxon>rosids</taxon>
        <taxon>fabids</taxon>
        <taxon>Fabales</taxon>
        <taxon>Fabaceae</taxon>
        <taxon>Papilionoideae</taxon>
        <taxon>50 kb inversion clade</taxon>
        <taxon>NPAAA clade</taxon>
        <taxon>indigoferoid/millettioid clade</taxon>
        <taxon>Phaseoleae</taxon>
        <taxon>Vigna</taxon>
    </lineage>
</organism>
<dbReference type="Proteomes" id="UP000501690">
    <property type="component" value="Linkage Group LG5"/>
</dbReference>
<dbReference type="EMBL" id="CP039349">
    <property type="protein sequence ID" value="QCD94558.1"/>
    <property type="molecule type" value="Genomic_DNA"/>
</dbReference>
<reference evidence="2 3" key="1">
    <citation type="submission" date="2019-04" db="EMBL/GenBank/DDBJ databases">
        <title>An improved genome assembly and genetic linkage map for asparagus bean, Vigna unguiculata ssp. sesquipedialis.</title>
        <authorList>
            <person name="Xia Q."/>
            <person name="Zhang R."/>
            <person name="Dong Y."/>
        </authorList>
    </citation>
    <scope>NUCLEOTIDE SEQUENCE [LARGE SCALE GENOMIC DNA]</scope>
    <source>
        <tissue evidence="2">Leaf</tissue>
    </source>
</reference>
<dbReference type="AlphaFoldDB" id="A0A4D6M1S6"/>
<evidence type="ECO:0000256" key="1">
    <source>
        <dbReference type="SAM" id="MobiDB-lite"/>
    </source>
</evidence>
<feature type="region of interest" description="Disordered" evidence="1">
    <location>
        <begin position="203"/>
        <end position="228"/>
    </location>
</feature>
<keyword evidence="3" id="KW-1185">Reference proteome</keyword>
<evidence type="ECO:0000313" key="3">
    <source>
        <dbReference type="Proteomes" id="UP000501690"/>
    </source>
</evidence>
<sequence length="228" mass="25420">MAPGDRGVQPGGMCRHRLAVLRLRQAMKLLSRACLCDVSKPKKNKAYAFPSYPLSAAKLYQNHLHQHHLLPCTVYTIITNHKQIGSKIAWRGTHAARHCQLQDRLAVDAYRQALNASKLNYASGPAWRVYSHRQAQVFQSPLSCQFSPGEPLLAARRPALQMSLFLSLLPGGLDSAARHYTRIPYPGMCRQAVPSPGTPKLAKIDVSPDSDSSPAKRFLENFQKRRIS</sequence>
<name>A0A4D6M1S6_VIGUN</name>
<accession>A0A4D6M1S6</accession>
<evidence type="ECO:0000313" key="2">
    <source>
        <dbReference type="EMBL" id="QCD94558.1"/>
    </source>
</evidence>
<proteinExistence type="predicted"/>
<gene>
    <name evidence="2" type="ORF">DEO72_LG5g2642</name>
</gene>